<evidence type="ECO:0000256" key="2">
    <source>
        <dbReference type="ARBA" id="ARBA00010617"/>
    </source>
</evidence>
<dbReference type="PRINTS" id="PR00463">
    <property type="entry name" value="EP450I"/>
</dbReference>
<reference evidence="10" key="3">
    <citation type="submission" date="2020-04" db="EMBL/GenBank/DDBJ databases">
        <authorList>
            <person name="Tanveer F."/>
            <person name="Xie Y."/>
            <person name="Shinwari Z.K."/>
        </authorList>
    </citation>
    <scope>NUCLEOTIDE SEQUENCE</scope>
    <source>
        <strain evidence="10">MOSEL-ME25</strain>
    </source>
</reference>
<dbReference type="STRING" id="45670.SN16_07585"/>
<reference evidence="9 11" key="1">
    <citation type="submission" date="2015-01" db="EMBL/GenBank/DDBJ databases">
        <title>Genome sequences of high lactate-tolerant strain Salinicoccus roseus W12 with industrial interest.</title>
        <authorList>
            <person name="Wang H."/>
            <person name="Yu B."/>
        </authorList>
    </citation>
    <scope>NUCLEOTIDE SEQUENCE [LARGE SCALE GENOMIC DNA]</scope>
    <source>
        <strain evidence="9 11">W12</strain>
    </source>
</reference>
<reference evidence="12" key="2">
    <citation type="submission" date="2020-04" db="EMBL/GenBank/DDBJ databases">
        <title>Genome analysis and biological profiling of marine Cellulosimicrobium funkei MOSEL-ME6.</title>
        <authorList>
            <person name="Tanveer F."/>
            <person name="Xie Y."/>
            <person name="Shinwari Z.K."/>
        </authorList>
    </citation>
    <scope>NUCLEOTIDE SEQUENCE [LARGE SCALE GENOMIC DNA]</scope>
    <source>
        <strain evidence="12">MOSEL-ME25</strain>
    </source>
</reference>
<dbReference type="GO" id="GO:0016125">
    <property type="term" value="P:sterol metabolic process"/>
    <property type="evidence" value="ECO:0007669"/>
    <property type="project" value="TreeGrafter"/>
</dbReference>
<gene>
    <name evidence="10" type="ORF">F7P68_0008955</name>
    <name evidence="9" type="ORF">SN16_07585</name>
</gene>
<evidence type="ECO:0000256" key="3">
    <source>
        <dbReference type="ARBA" id="ARBA00022617"/>
    </source>
</evidence>
<dbReference type="GO" id="GO:0020037">
    <property type="term" value="F:heme binding"/>
    <property type="evidence" value="ECO:0007669"/>
    <property type="project" value="InterPro"/>
</dbReference>
<organism evidence="9 11">
    <name type="scientific">Salinicoccus roseus</name>
    <dbReference type="NCBI Taxonomy" id="45670"/>
    <lineage>
        <taxon>Bacteria</taxon>
        <taxon>Bacillati</taxon>
        <taxon>Bacillota</taxon>
        <taxon>Bacilli</taxon>
        <taxon>Bacillales</taxon>
        <taxon>Staphylococcaceae</taxon>
        <taxon>Salinicoccus</taxon>
    </lineage>
</organism>
<dbReference type="RefSeq" id="WP_040106023.1">
    <property type="nucleotide sequence ID" value="NZ_JABEVU030000001.1"/>
</dbReference>
<evidence type="ECO:0000256" key="1">
    <source>
        <dbReference type="ARBA" id="ARBA00001971"/>
    </source>
</evidence>
<dbReference type="InterPro" id="IPR036396">
    <property type="entry name" value="Cyt_P450_sf"/>
</dbReference>
<evidence type="ECO:0000256" key="5">
    <source>
        <dbReference type="ARBA" id="ARBA00023002"/>
    </source>
</evidence>
<evidence type="ECO:0000256" key="8">
    <source>
        <dbReference type="PIRSR" id="PIRSR602401-1"/>
    </source>
</evidence>
<dbReference type="CDD" id="cd11067">
    <property type="entry name" value="CYP152"/>
    <property type="match status" value="1"/>
</dbReference>
<evidence type="ECO:0000256" key="6">
    <source>
        <dbReference type="ARBA" id="ARBA00023004"/>
    </source>
</evidence>
<dbReference type="GO" id="GO:0005506">
    <property type="term" value="F:iron ion binding"/>
    <property type="evidence" value="ECO:0007669"/>
    <property type="project" value="InterPro"/>
</dbReference>
<keyword evidence="3 8" id="KW-0349">Heme</keyword>
<comment type="caution">
    <text evidence="9">The sequence shown here is derived from an EMBL/GenBank/DDBJ whole genome shotgun (WGS) entry which is preliminary data.</text>
</comment>
<dbReference type="PANTHER" id="PTHR24286:SF24">
    <property type="entry name" value="LANOSTEROL 14-ALPHA DEMETHYLASE"/>
    <property type="match status" value="1"/>
</dbReference>
<reference evidence="10 12" key="4">
    <citation type="submission" date="2022-12" db="EMBL/GenBank/DDBJ databases">
        <title>Genome analysis and biological profiling of marine Salinicoccus roseus MOSEL-ME25.</title>
        <authorList>
            <person name="Mirza F.T."/>
            <person name="Xie Y."/>
            <person name="Shinwari Z.K."/>
        </authorList>
    </citation>
    <scope>NUCLEOTIDE SEQUENCE [LARGE SCALE GENOMIC DNA]</scope>
    <source>
        <strain evidence="10 12">MOSEL-ME25</strain>
    </source>
</reference>
<dbReference type="InterPro" id="IPR001128">
    <property type="entry name" value="Cyt_P450"/>
</dbReference>
<dbReference type="InterPro" id="IPR002401">
    <property type="entry name" value="Cyt_P450_E_grp-I"/>
</dbReference>
<comment type="similarity">
    <text evidence="2">Belongs to the cytochrome P450 family.</text>
</comment>
<dbReference type="AlphaFoldDB" id="A0A0C2H9T6"/>
<name>A0A0C2H9T6_9STAP</name>
<dbReference type="EMBL" id="JABEVU030000001">
    <property type="protein sequence ID" value="MDB0580658.1"/>
    <property type="molecule type" value="Genomic_DNA"/>
</dbReference>
<evidence type="ECO:0000313" key="10">
    <source>
        <dbReference type="EMBL" id="MDB0580658.1"/>
    </source>
</evidence>
<dbReference type="GO" id="GO:0004497">
    <property type="term" value="F:monooxygenase activity"/>
    <property type="evidence" value="ECO:0007669"/>
    <property type="project" value="UniProtKB-KW"/>
</dbReference>
<keyword evidence="5" id="KW-0560">Oxidoreductase</keyword>
<dbReference type="GO" id="GO:0016705">
    <property type="term" value="F:oxidoreductase activity, acting on paired donors, with incorporation or reduction of molecular oxygen"/>
    <property type="evidence" value="ECO:0007669"/>
    <property type="project" value="InterPro"/>
</dbReference>
<dbReference type="Proteomes" id="UP000527860">
    <property type="component" value="Unassembled WGS sequence"/>
</dbReference>
<keyword evidence="4 8" id="KW-0479">Metal-binding</keyword>
<protein>
    <submittedName>
        <fullName evidence="9">Cytochrome P450</fullName>
    </submittedName>
</protein>
<evidence type="ECO:0000256" key="4">
    <source>
        <dbReference type="ARBA" id="ARBA00022723"/>
    </source>
</evidence>
<keyword evidence="12" id="KW-1185">Reference proteome</keyword>
<sequence>MVNEMPEDAGFDRTLSVLKEGYEFIMNRSESLNSDVFETRIMGERAICLTGSEAAELFYDDTRFRRRDAAPSRVEKTLFGEGGVQGLDGERHVNRKAMLMALMDNEAMDEIEMLVLHYWQQYFEEAGSLETVELYEAAKVVFLQVAAKWTGVPLEESETEERAGQVSDLFESPAALGLQHWKGRRARSEANDWIEGFVEEVRAGTLDVDNGKALYTFSWHRDVKGELLDKKVVAVEILNLLRPMTAVSVWVAMIGLAMHEFPEERDKLEGAGEERLEWFIQEVRRYYPFFPFAAARTDVDFEWRGYHFEEGTLTLLDLYGTNRHKKNWVHPETFMPERFEGWQQTPFNFIPQGGGDYDFGHRCAGEFVTIVMMRATLDFLVNSLEYDVPEQDFSFEFNDIPAVPNDKVKINNYRFK</sequence>
<keyword evidence="7" id="KW-0503">Monooxygenase</keyword>
<keyword evidence="6 8" id="KW-0408">Iron</keyword>
<dbReference type="GeneID" id="77845413"/>
<dbReference type="Gene3D" id="1.10.630.10">
    <property type="entry name" value="Cytochrome P450"/>
    <property type="match status" value="1"/>
</dbReference>
<evidence type="ECO:0000313" key="11">
    <source>
        <dbReference type="Proteomes" id="UP000031546"/>
    </source>
</evidence>
<proteinExistence type="inferred from homology"/>
<comment type="cofactor">
    <cofactor evidence="1 8">
        <name>heme</name>
        <dbReference type="ChEBI" id="CHEBI:30413"/>
    </cofactor>
</comment>
<evidence type="ECO:0000256" key="7">
    <source>
        <dbReference type="ARBA" id="ARBA00023033"/>
    </source>
</evidence>
<feature type="binding site" description="axial binding residue" evidence="8">
    <location>
        <position position="363"/>
    </location>
    <ligand>
        <name>heme</name>
        <dbReference type="ChEBI" id="CHEBI:30413"/>
    </ligand>
    <ligandPart>
        <name>Fe</name>
        <dbReference type="ChEBI" id="CHEBI:18248"/>
    </ligandPart>
</feature>
<dbReference type="Pfam" id="PF00067">
    <property type="entry name" value="p450"/>
    <property type="match status" value="1"/>
</dbReference>
<dbReference type="Proteomes" id="UP000031546">
    <property type="component" value="Unassembled WGS sequence"/>
</dbReference>
<evidence type="ECO:0000313" key="9">
    <source>
        <dbReference type="EMBL" id="KIH70565.1"/>
    </source>
</evidence>
<accession>A0A0C2H9T6</accession>
<dbReference type="EMBL" id="JXII01000006">
    <property type="protein sequence ID" value="KIH70565.1"/>
    <property type="molecule type" value="Genomic_DNA"/>
</dbReference>
<dbReference type="PANTHER" id="PTHR24286">
    <property type="entry name" value="CYTOCHROME P450 26"/>
    <property type="match status" value="1"/>
</dbReference>
<dbReference type="SUPFAM" id="SSF48264">
    <property type="entry name" value="Cytochrome P450"/>
    <property type="match status" value="1"/>
</dbReference>
<evidence type="ECO:0000313" key="12">
    <source>
        <dbReference type="Proteomes" id="UP000527860"/>
    </source>
</evidence>